<dbReference type="AlphaFoldDB" id="W6U521"/>
<sequence>MQKGGQGHVILRHVAVYHHQTCRLIKSNSKIASLPDKEVLPFKVTHFNANFFCFIANYSSSAFLLLFCSPDEQLKSFVVSNASFVMDGNLKTYSKSFVRNTTLKREIKSFIKKSLKNQMAELEPSERRKNMPGDQWKASYVSIVRSCQFYLCSLNPTNILVMNGGKWSAQHNVMVPSDSHAGSITPPEEQGEGEDLPLAVSVEETSIELLISVERPPEAGAFSSTSSQINRSYRGLGPLRGEQNPPIEALNDLTMWLNNDFMTSPYYTALYIASALLRFGAVPPSYLPPITIHDFTWRDYPDNTAVPMLSMMVPILANLSPYEPTLVDQNKSCVYVWNLPPRFTLEELFLLFAPFGRIEECSVDANMARIDNRSHGISLFYILHLSVIQCKRLFICSFILKDL</sequence>
<proteinExistence type="predicted"/>
<dbReference type="Proteomes" id="UP000019149">
    <property type="component" value="Unassembled WGS sequence"/>
</dbReference>
<dbReference type="Pfam" id="PF00076">
    <property type="entry name" value="RRM_1"/>
    <property type="match status" value="1"/>
</dbReference>
<dbReference type="Gene3D" id="3.30.70.330">
    <property type="match status" value="1"/>
</dbReference>
<evidence type="ECO:0000313" key="2">
    <source>
        <dbReference type="EMBL" id="EUB55656.1"/>
    </source>
</evidence>
<name>W6U521_ECHGR</name>
<feature type="domain" description="RRM" evidence="1">
    <location>
        <begin position="334"/>
        <end position="365"/>
    </location>
</feature>
<keyword evidence="3" id="KW-1185">Reference proteome</keyword>
<dbReference type="EMBL" id="APAU02000149">
    <property type="protein sequence ID" value="EUB55656.1"/>
    <property type="molecule type" value="Genomic_DNA"/>
</dbReference>
<dbReference type="OrthoDB" id="439808at2759"/>
<organism evidence="2 3">
    <name type="scientific">Echinococcus granulosus</name>
    <name type="common">Hydatid tapeworm</name>
    <dbReference type="NCBI Taxonomy" id="6210"/>
    <lineage>
        <taxon>Eukaryota</taxon>
        <taxon>Metazoa</taxon>
        <taxon>Spiralia</taxon>
        <taxon>Lophotrochozoa</taxon>
        <taxon>Platyhelminthes</taxon>
        <taxon>Cestoda</taxon>
        <taxon>Eucestoda</taxon>
        <taxon>Cyclophyllidea</taxon>
        <taxon>Taeniidae</taxon>
        <taxon>Echinococcus</taxon>
        <taxon>Echinococcus granulosus group</taxon>
    </lineage>
</organism>
<dbReference type="InterPro" id="IPR012677">
    <property type="entry name" value="Nucleotide-bd_a/b_plait_sf"/>
</dbReference>
<comment type="caution">
    <text evidence="2">The sequence shown here is derived from an EMBL/GenBank/DDBJ whole genome shotgun (WGS) entry which is preliminary data.</text>
</comment>
<protein>
    <recommendedName>
        <fullName evidence="1">RRM domain-containing protein</fullName>
    </recommendedName>
</protein>
<evidence type="ECO:0000313" key="3">
    <source>
        <dbReference type="Proteomes" id="UP000019149"/>
    </source>
</evidence>
<dbReference type="GO" id="GO:0003723">
    <property type="term" value="F:RNA binding"/>
    <property type="evidence" value="ECO:0007669"/>
    <property type="project" value="InterPro"/>
</dbReference>
<dbReference type="InterPro" id="IPR000504">
    <property type="entry name" value="RRM_dom"/>
</dbReference>
<dbReference type="CDD" id="cd00590">
    <property type="entry name" value="RRM_SF"/>
    <property type="match status" value="1"/>
</dbReference>
<evidence type="ECO:0000259" key="1">
    <source>
        <dbReference type="Pfam" id="PF00076"/>
    </source>
</evidence>
<accession>W6U521</accession>
<dbReference type="GeneID" id="36345179"/>
<dbReference type="KEGG" id="egl:EGR_09464"/>
<dbReference type="RefSeq" id="XP_024346852.1">
    <property type="nucleotide sequence ID" value="XM_024498713.1"/>
</dbReference>
<reference evidence="2 3" key="1">
    <citation type="journal article" date="2013" name="Nat. Genet.">
        <title>The genome of the hydatid tapeworm Echinococcus granulosus.</title>
        <authorList>
            <person name="Zheng H."/>
            <person name="Zhang W."/>
            <person name="Zhang L."/>
            <person name="Zhang Z."/>
            <person name="Li J."/>
            <person name="Lu G."/>
            <person name="Zhu Y."/>
            <person name="Wang Y."/>
            <person name="Huang Y."/>
            <person name="Liu J."/>
            <person name="Kang H."/>
            <person name="Chen J."/>
            <person name="Wang L."/>
            <person name="Chen A."/>
            <person name="Yu S."/>
            <person name="Gao Z."/>
            <person name="Jin L."/>
            <person name="Gu W."/>
            <person name="Wang Z."/>
            <person name="Zhao L."/>
            <person name="Shi B."/>
            <person name="Wen H."/>
            <person name="Lin R."/>
            <person name="Jones M.K."/>
            <person name="Brejova B."/>
            <person name="Vinar T."/>
            <person name="Zhao G."/>
            <person name="McManus D.P."/>
            <person name="Chen Z."/>
            <person name="Zhou Y."/>
            <person name="Wang S."/>
        </authorList>
    </citation>
    <scope>NUCLEOTIDE SEQUENCE [LARGE SCALE GENOMIC DNA]</scope>
</reference>
<dbReference type="CTD" id="36345179"/>
<dbReference type="SUPFAM" id="SSF54928">
    <property type="entry name" value="RNA-binding domain, RBD"/>
    <property type="match status" value="1"/>
</dbReference>
<dbReference type="InterPro" id="IPR035979">
    <property type="entry name" value="RBD_domain_sf"/>
</dbReference>
<gene>
    <name evidence="2" type="ORF">EGR_09464</name>
</gene>